<accession>A0A919RKQ9</accession>
<evidence type="ECO:0000256" key="1">
    <source>
        <dbReference type="ARBA" id="ARBA00022553"/>
    </source>
</evidence>
<dbReference type="InterPro" id="IPR039420">
    <property type="entry name" value="WalR-like"/>
</dbReference>
<keyword evidence="9" id="KW-1185">Reference proteome</keyword>
<reference evidence="8" key="1">
    <citation type="submission" date="2021-01" db="EMBL/GenBank/DDBJ databases">
        <title>Whole genome shotgun sequence of Sinosporangium siamense NBRC 109515.</title>
        <authorList>
            <person name="Komaki H."/>
            <person name="Tamura T."/>
        </authorList>
    </citation>
    <scope>NUCLEOTIDE SEQUENCE</scope>
    <source>
        <strain evidence="8">NBRC 109515</strain>
    </source>
</reference>
<dbReference type="SMART" id="SM00448">
    <property type="entry name" value="REC"/>
    <property type="match status" value="1"/>
</dbReference>
<evidence type="ECO:0000259" key="7">
    <source>
        <dbReference type="PROSITE" id="PS50110"/>
    </source>
</evidence>
<dbReference type="Proteomes" id="UP000606172">
    <property type="component" value="Unassembled WGS sequence"/>
</dbReference>
<dbReference type="PRINTS" id="PR00038">
    <property type="entry name" value="HTHLUXR"/>
</dbReference>
<organism evidence="8 9">
    <name type="scientific">Sinosporangium siamense</name>
    <dbReference type="NCBI Taxonomy" id="1367973"/>
    <lineage>
        <taxon>Bacteria</taxon>
        <taxon>Bacillati</taxon>
        <taxon>Actinomycetota</taxon>
        <taxon>Actinomycetes</taxon>
        <taxon>Streptosporangiales</taxon>
        <taxon>Streptosporangiaceae</taxon>
        <taxon>Sinosporangium</taxon>
    </lineage>
</organism>
<feature type="modified residue" description="4-aspartylphosphate" evidence="5">
    <location>
        <position position="57"/>
    </location>
</feature>
<comment type="caution">
    <text evidence="8">The sequence shown here is derived from an EMBL/GenBank/DDBJ whole genome shotgun (WGS) entry which is preliminary data.</text>
</comment>
<gene>
    <name evidence="8" type="ORF">Ssi02_52530</name>
</gene>
<proteinExistence type="predicted"/>
<feature type="domain" description="HTH luxR-type" evidence="6">
    <location>
        <begin position="150"/>
        <end position="215"/>
    </location>
</feature>
<dbReference type="InterPro" id="IPR011006">
    <property type="entry name" value="CheY-like_superfamily"/>
</dbReference>
<dbReference type="PANTHER" id="PTHR43214:SF24">
    <property type="entry name" value="TRANSCRIPTIONAL REGULATORY PROTEIN NARL-RELATED"/>
    <property type="match status" value="1"/>
</dbReference>
<dbReference type="InterPro" id="IPR001789">
    <property type="entry name" value="Sig_transdc_resp-reg_receiver"/>
</dbReference>
<keyword evidence="4" id="KW-0804">Transcription</keyword>
<keyword evidence="1 5" id="KW-0597">Phosphoprotein</keyword>
<name>A0A919RKQ9_9ACTN</name>
<evidence type="ECO:0000259" key="6">
    <source>
        <dbReference type="PROSITE" id="PS50043"/>
    </source>
</evidence>
<dbReference type="PROSITE" id="PS50043">
    <property type="entry name" value="HTH_LUXR_2"/>
    <property type="match status" value="1"/>
</dbReference>
<dbReference type="Pfam" id="PF00072">
    <property type="entry name" value="Response_reg"/>
    <property type="match status" value="1"/>
</dbReference>
<evidence type="ECO:0000256" key="2">
    <source>
        <dbReference type="ARBA" id="ARBA00023015"/>
    </source>
</evidence>
<keyword evidence="2" id="KW-0805">Transcription regulation</keyword>
<dbReference type="SMART" id="SM00421">
    <property type="entry name" value="HTH_LUXR"/>
    <property type="match status" value="1"/>
</dbReference>
<dbReference type="PANTHER" id="PTHR43214">
    <property type="entry name" value="TWO-COMPONENT RESPONSE REGULATOR"/>
    <property type="match status" value="1"/>
</dbReference>
<protein>
    <submittedName>
        <fullName evidence="8">DNA-binding response regulator</fullName>
    </submittedName>
</protein>
<dbReference type="PROSITE" id="PS00622">
    <property type="entry name" value="HTH_LUXR_1"/>
    <property type="match status" value="1"/>
</dbReference>
<dbReference type="GO" id="GO:0006355">
    <property type="term" value="P:regulation of DNA-templated transcription"/>
    <property type="evidence" value="ECO:0007669"/>
    <property type="project" value="InterPro"/>
</dbReference>
<dbReference type="InterPro" id="IPR016032">
    <property type="entry name" value="Sig_transdc_resp-reg_C-effctor"/>
</dbReference>
<dbReference type="SUPFAM" id="SSF46894">
    <property type="entry name" value="C-terminal effector domain of the bipartite response regulators"/>
    <property type="match status" value="1"/>
</dbReference>
<dbReference type="EMBL" id="BOOW01000032">
    <property type="protein sequence ID" value="GII95022.1"/>
    <property type="molecule type" value="Genomic_DNA"/>
</dbReference>
<dbReference type="InterPro" id="IPR000792">
    <property type="entry name" value="Tscrpt_reg_LuxR_C"/>
</dbReference>
<evidence type="ECO:0000313" key="9">
    <source>
        <dbReference type="Proteomes" id="UP000606172"/>
    </source>
</evidence>
<dbReference type="AlphaFoldDB" id="A0A919RKQ9"/>
<evidence type="ECO:0000256" key="4">
    <source>
        <dbReference type="ARBA" id="ARBA00023163"/>
    </source>
</evidence>
<dbReference type="GO" id="GO:0000160">
    <property type="term" value="P:phosphorelay signal transduction system"/>
    <property type="evidence" value="ECO:0007669"/>
    <property type="project" value="InterPro"/>
</dbReference>
<sequence>MNVLISVAIADDDPLFRSGIRLALETAPDIVVVAEAEDGAQAEQMVRESRPDVLLLDLRMPEVDGLTVLAGLNEQPGAPAVIVITTFDFDEHIVRALRLGVRGFMVKGAHRNDLVHAVRVAATGGIALDPHVTERVAHAYVQRETRRGEALGRISSLPQRERRVLAVLGLGASNAEIAEALGLSEATVKTYVSHLMERLGMRNRVQLALLSHEAGLPASGVE</sequence>
<dbReference type="SUPFAM" id="SSF52172">
    <property type="entry name" value="CheY-like"/>
    <property type="match status" value="1"/>
</dbReference>
<dbReference type="GO" id="GO:0003677">
    <property type="term" value="F:DNA binding"/>
    <property type="evidence" value="ECO:0007669"/>
    <property type="project" value="UniProtKB-KW"/>
</dbReference>
<dbReference type="PROSITE" id="PS50110">
    <property type="entry name" value="RESPONSE_REGULATORY"/>
    <property type="match status" value="1"/>
</dbReference>
<dbReference type="Pfam" id="PF00196">
    <property type="entry name" value="GerE"/>
    <property type="match status" value="1"/>
</dbReference>
<dbReference type="Gene3D" id="3.40.50.2300">
    <property type="match status" value="1"/>
</dbReference>
<feature type="domain" description="Response regulatory" evidence="7">
    <location>
        <begin position="6"/>
        <end position="122"/>
    </location>
</feature>
<dbReference type="RefSeq" id="WP_204030055.1">
    <property type="nucleotide sequence ID" value="NZ_BOOW01000032.1"/>
</dbReference>
<evidence type="ECO:0000313" key="8">
    <source>
        <dbReference type="EMBL" id="GII95022.1"/>
    </source>
</evidence>
<keyword evidence="3 8" id="KW-0238">DNA-binding</keyword>
<dbReference type="CDD" id="cd06170">
    <property type="entry name" value="LuxR_C_like"/>
    <property type="match status" value="1"/>
</dbReference>
<evidence type="ECO:0000256" key="5">
    <source>
        <dbReference type="PROSITE-ProRule" id="PRU00169"/>
    </source>
</evidence>
<dbReference type="InterPro" id="IPR058245">
    <property type="entry name" value="NreC/VraR/RcsB-like_REC"/>
</dbReference>
<dbReference type="CDD" id="cd17535">
    <property type="entry name" value="REC_NarL-like"/>
    <property type="match status" value="1"/>
</dbReference>
<evidence type="ECO:0000256" key="3">
    <source>
        <dbReference type="ARBA" id="ARBA00023125"/>
    </source>
</evidence>